<feature type="domain" description="HTH luxR-type" evidence="4">
    <location>
        <begin position="10"/>
        <end position="75"/>
    </location>
</feature>
<dbReference type="Gene3D" id="1.10.10.10">
    <property type="entry name" value="Winged helix-like DNA-binding domain superfamily/Winged helix DNA-binding domain"/>
    <property type="match status" value="1"/>
</dbReference>
<comment type="caution">
    <text evidence="5">The sequence shown here is derived from an EMBL/GenBank/DDBJ whole genome shotgun (WGS) entry which is preliminary data.</text>
</comment>
<dbReference type="InterPro" id="IPR000792">
    <property type="entry name" value="Tscrpt_reg_LuxR_C"/>
</dbReference>
<dbReference type="RefSeq" id="WP_194120928.1">
    <property type="nucleotide sequence ID" value="NZ_JACYGY010000001.1"/>
</dbReference>
<dbReference type="InterPro" id="IPR016032">
    <property type="entry name" value="Sig_transdc_resp-reg_C-effctor"/>
</dbReference>
<evidence type="ECO:0000313" key="6">
    <source>
        <dbReference type="Proteomes" id="UP000634134"/>
    </source>
</evidence>
<dbReference type="Proteomes" id="UP000634134">
    <property type="component" value="Unassembled WGS sequence"/>
</dbReference>
<proteinExistence type="predicted"/>
<keyword evidence="3" id="KW-0804">Transcription</keyword>
<keyword evidence="2" id="KW-0238">DNA-binding</keyword>
<accession>A0ABR9WB96</accession>
<dbReference type="PANTHER" id="PTHR44688:SF16">
    <property type="entry name" value="DNA-BINDING TRANSCRIPTIONAL ACTIVATOR DEVR_DOSR"/>
    <property type="match status" value="1"/>
</dbReference>
<dbReference type="InterPro" id="IPR036388">
    <property type="entry name" value="WH-like_DNA-bd_sf"/>
</dbReference>
<gene>
    <name evidence="5" type="ORF">IEE83_12690</name>
</gene>
<dbReference type="PRINTS" id="PR00038">
    <property type="entry name" value="HTHLUXR"/>
</dbReference>
<dbReference type="PANTHER" id="PTHR44688">
    <property type="entry name" value="DNA-BINDING TRANSCRIPTIONAL ACTIVATOR DEVR_DOSR"/>
    <property type="match status" value="1"/>
</dbReference>
<dbReference type="Pfam" id="PF00196">
    <property type="entry name" value="GerE"/>
    <property type="match status" value="1"/>
</dbReference>
<organism evidence="5 6">
    <name type="scientific">Dyadobacter subterraneus</name>
    <dbReference type="NCBI Taxonomy" id="2773304"/>
    <lineage>
        <taxon>Bacteria</taxon>
        <taxon>Pseudomonadati</taxon>
        <taxon>Bacteroidota</taxon>
        <taxon>Cytophagia</taxon>
        <taxon>Cytophagales</taxon>
        <taxon>Spirosomataceae</taxon>
        <taxon>Dyadobacter</taxon>
    </lineage>
</organism>
<dbReference type="CDD" id="cd06170">
    <property type="entry name" value="LuxR_C_like"/>
    <property type="match status" value="1"/>
</dbReference>
<evidence type="ECO:0000313" key="5">
    <source>
        <dbReference type="EMBL" id="MBE9462742.1"/>
    </source>
</evidence>
<dbReference type="PROSITE" id="PS50043">
    <property type="entry name" value="HTH_LUXR_2"/>
    <property type="match status" value="1"/>
</dbReference>
<dbReference type="EMBL" id="JACYGY010000001">
    <property type="protein sequence ID" value="MBE9462742.1"/>
    <property type="molecule type" value="Genomic_DNA"/>
</dbReference>
<evidence type="ECO:0000256" key="2">
    <source>
        <dbReference type="ARBA" id="ARBA00023125"/>
    </source>
</evidence>
<reference evidence="6" key="1">
    <citation type="submission" date="2023-07" db="EMBL/GenBank/DDBJ databases">
        <title>Dyadobacter sp. nov 'subterranea' isolated from contaminted grondwater.</title>
        <authorList>
            <person name="Szabo I."/>
            <person name="Al-Omari J."/>
            <person name="Szerdahelyi S.G."/>
            <person name="Rado J."/>
        </authorList>
    </citation>
    <scope>NUCLEOTIDE SEQUENCE [LARGE SCALE GENOMIC DNA]</scope>
    <source>
        <strain evidence="6">UP-52</strain>
    </source>
</reference>
<evidence type="ECO:0000256" key="1">
    <source>
        <dbReference type="ARBA" id="ARBA00023015"/>
    </source>
</evidence>
<sequence length="76" mass="8740">MALVRLQLCLSVLLMELTKREQEILDLIMEELSSKQIAEKLEVSISTVETYRRSLFRKFGVRTVIGLVKAAMKLNN</sequence>
<dbReference type="SMART" id="SM00421">
    <property type="entry name" value="HTH_LUXR"/>
    <property type="match status" value="1"/>
</dbReference>
<keyword evidence="1" id="KW-0805">Transcription regulation</keyword>
<evidence type="ECO:0000256" key="3">
    <source>
        <dbReference type="ARBA" id="ARBA00023163"/>
    </source>
</evidence>
<name>A0ABR9WB96_9BACT</name>
<evidence type="ECO:0000259" key="4">
    <source>
        <dbReference type="PROSITE" id="PS50043"/>
    </source>
</evidence>
<dbReference type="SUPFAM" id="SSF46894">
    <property type="entry name" value="C-terminal effector domain of the bipartite response regulators"/>
    <property type="match status" value="1"/>
</dbReference>
<keyword evidence="6" id="KW-1185">Reference proteome</keyword>
<protein>
    <submittedName>
        <fullName evidence="5">Helix-turn-helix transcriptional regulator</fullName>
    </submittedName>
</protein>